<dbReference type="Gene3D" id="1.25.40.630">
    <property type="match status" value="1"/>
</dbReference>
<dbReference type="PROSITE" id="PS50102">
    <property type="entry name" value="RRM"/>
    <property type="match status" value="1"/>
</dbReference>
<feature type="domain" description="RRM" evidence="3">
    <location>
        <begin position="6"/>
        <end position="85"/>
    </location>
</feature>
<dbReference type="SMART" id="SM00360">
    <property type="entry name" value="RRM"/>
    <property type="match status" value="1"/>
</dbReference>
<dbReference type="Proteomes" id="UP001152885">
    <property type="component" value="Unassembled WGS sequence"/>
</dbReference>
<dbReference type="PANTHER" id="PTHR45735">
    <property type="entry name" value="CLEAVAGE STIMULATION FACTOR SUBUNIT 2"/>
    <property type="match status" value="1"/>
</dbReference>
<keyword evidence="5" id="KW-1185">Reference proteome</keyword>
<protein>
    <recommendedName>
        <fullName evidence="3">RRM domain-containing protein</fullName>
    </recommendedName>
</protein>
<reference evidence="4" key="1">
    <citation type="submission" date="2022-12" db="EMBL/GenBank/DDBJ databases">
        <authorList>
            <person name="Brejova B."/>
        </authorList>
    </citation>
    <scope>NUCLEOTIDE SEQUENCE</scope>
</reference>
<comment type="caution">
    <text evidence="4">The sequence shown here is derived from an EMBL/GenBank/DDBJ whole genome shotgun (WGS) entry which is preliminary data.</text>
</comment>
<dbReference type="AlphaFoldDB" id="A0A9W4XDZ7"/>
<evidence type="ECO:0000256" key="2">
    <source>
        <dbReference type="SAM" id="Coils"/>
    </source>
</evidence>
<keyword evidence="1" id="KW-0694">RNA-binding</keyword>
<evidence type="ECO:0000259" key="3">
    <source>
        <dbReference type="PROSITE" id="PS50102"/>
    </source>
</evidence>
<dbReference type="Pfam" id="PF00076">
    <property type="entry name" value="RRM_1"/>
    <property type="match status" value="1"/>
</dbReference>
<evidence type="ECO:0000313" key="4">
    <source>
        <dbReference type="EMBL" id="CAI5758833.1"/>
    </source>
</evidence>
<dbReference type="GO" id="GO:0005847">
    <property type="term" value="C:mRNA cleavage and polyadenylation specificity factor complex"/>
    <property type="evidence" value="ECO:0007669"/>
    <property type="project" value="TreeGrafter"/>
</dbReference>
<dbReference type="InterPro" id="IPR000504">
    <property type="entry name" value="RRM_dom"/>
</dbReference>
<feature type="coiled-coil region" evidence="2">
    <location>
        <begin position="201"/>
        <end position="232"/>
    </location>
</feature>
<dbReference type="InterPro" id="IPR012677">
    <property type="entry name" value="Nucleotide-bd_a/b_plait_sf"/>
</dbReference>
<gene>
    <name evidence="4" type="ORF">CANVERA_P3345</name>
</gene>
<evidence type="ECO:0000256" key="1">
    <source>
        <dbReference type="PROSITE-ProRule" id="PRU00176"/>
    </source>
</evidence>
<evidence type="ECO:0000313" key="5">
    <source>
        <dbReference type="Proteomes" id="UP001152885"/>
    </source>
</evidence>
<keyword evidence="2" id="KW-0175">Coiled coil</keyword>
<dbReference type="Pfam" id="PF14327">
    <property type="entry name" value="CSTF2_hinge"/>
    <property type="match status" value="1"/>
</dbReference>
<name>A0A9W4XDZ7_9ASCO</name>
<proteinExistence type="predicted"/>
<dbReference type="OrthoDB" id="15688at2759"/>
<dbReference type="InterPro" id="IPR035979">
    <property type="entry name" value="RBD_domain_sf"/>
</dbReference>
<sequence length="250" mass="28044">MDTKSTCVSLGKFPFDYTEDQVLDIARSVGPVLDVKLLFDDLTGKSKGYAIINYGDNETAASAVRNLNYMTLPNGRFLKCSFITDYDIGNSNNNTQDDIKLPPLPLGIQIHPTQNASQVISSILSSIDPQSRLQILKEIKTMSIENPKTTKLLLERFPQLSLALVELSMISNTTNQELIELTLNKKHVDLKTLSFEHVKLLQNIEKLKSDEINDLNEDQQEIIKKIQQEIENGSYGEVSSIKETEKGLEV</sequence>
<dbReference type="InterPro" id="IPR025742">
    <property type="entry name" value="CSTF2_hinge"/>
</dbReference>
<dbReference type="PANTHER" id="PTHR45735:SF2">
    <property type="entry name" value="CLEAVAGE STIMULATION FACTOR SUBUNIT 2"/>
    <property type="match status" value="1"/>
</dbReference>
<dbReference type="Gene3D" id="3.30.70.330">
    <property type="match status" value="1"/>
</dbReference>
<dbReference type="SUPFAM" id="SSF54928">
    <property type="entry name" value="RNA-binding domain, RBD"/>
    <property type="match status" value="1"/>
</dbReference>
<organism evidence="4 5">
    <name type="scientific">Candida verbasci</name>
    <dbReference type="NCBI Taxonomy" id="1227364"/>
    <lineage>
        <taxon>Eukaryota</taxon>
        <taxon>Fungi</taxon>
        <taxon>Dikarya</taxon>
        <taxon>Ascomycota</taxon>
        <taxon>Saccharomycotina</taxon>
        <taxon>Pichiomycetes</taxon>
        <taxon>Debaryomycetaceae</taxon>
        <taxon>Candida/Lodderomyces clade</taxon>
        <taxon>Candida</taxon>
    </lineage>
</organism>
<accession>A0A9W4XDZ7</accession>
<dbReference type="GO" id="GO:0003729">
    <property type="term" value="F:mRNA binding"/>
    <property type="evidence" value="ECO:0007669"/>
    <property type="project" value="TreeGrafter"/>
</dbReference>
<dbReference type="EMBL" id="CANTUO010000003">
    <property type="protein sequence ID" value="CAI5758833.1"/>
    <property type="molecule type" value="Genomic_DNA"/>
</dbReference>